<proteinExistence type="predicted"/>
<accession>A0A0H5QIE6</accession>
<evidence type="ECO:0000313" key="2">
    <source>
        <dbReference type="EMBL" id="CRZ01096.1"/>
    </source>
</evidence>
<keyword evidence="1" id="KW-1133">Transmembrane helix</keyword>
<sequence>MICRRYFTACCDRIVTPHSLCLSLSLSLSQQFPYHPLFIMVVVLSTAAFVGCLAGSVLISEGVRHCWRCVANVGREPTSANPERTTVRYSDDPPRVLQERSSTENDHLLGIGSRVFKRNSPVPEMIKPSLFRECRWCREKSGVVRTIVLLPPEPASRKPDEVEAAPSISYGGMLTMK</sequence>
<keyword evidence="1" id="KW-0472">Membrane</keyword>
<organism evidence="2">
    <name type="scientific">Spongospora subterranea</name>
    <dbReference type="NCBI Taxonomy" id="70186"/>
    <lineage>
        <taxon>Eukaryota</taxon>
        <taxon>Sar</taxon>
        <taxon>Rhizaria</taxon>
        <taxon>Endomyxa</taxon>
        <taxon>Phytomyxea</taxon>
        <taxon>Plasmodiophorida</taxon>
        <taxon>Plasmodiophoridae</taxon>
        <taxon>Spongospora</taxon>
    </lineage>
</organism>
<dbReference type="AlphaFoldDB" id="A0A0H5QIE6"/>
<evidence type="ECO:0000256" key="1">
    <source>
        <dbReference type="SAM" id="Phobius"/>
    </source>
</evidence>
<reference evidence="2" key="1">
    <citation type="submission" date="2015-04" db="EMBL/GenBank/DDBJ databases">
        <title>The genome sequence of the plant pathogenic Rhizarian Plasmodiophora brassicae reveals insights in its biotrophic life cycle and the origin of chitin synthesis.</title>
        <authorList>
            <person name="Schwelm A."/>
            <person name="Fogelqvist J."/>
            <person name="Knaust A."/>
            <person name="Julke S."/>
            <person name="Lilja T."/>
            <person name="Dhandapani V."/>
            <person name="Bonilla-Rosso G."/>
            <person name="Karlsson M."/>
            <person name="Shevchenko A."/>
            <person name="Choi S.R."/>
            <person name="Kim H.G."/>
            <person name="Park J.Y."/>
            <person name="Lim Y.P."/>
            <person name="Ludwig-Muller J."/>
            <person name="Dixelius C."/>
        </authorList>
    </citation>
    <scope>NUCLEOTIDE SEQUENCE</scope>
    <source>
        <tissue evidence="2">Potato root galls</tissue>
    </source>
</reference>
<feature type="transmembrane region" description="Helical" evidence="1">
    <location>
        <begin position="37"/>
        <end position="59"/>
    </location>
</feature>
<keyword evidence="1" id="KW-0812">Transmembrane</keyword>
<name>A0A0H5QIE6_9EUKA</name>
<dbReference type="EMBL" id="HACM01000654">
    <property type="protein sequence ID" value="CRZ01096.1"/>
    <property type="molecule type" value="Transcribed_RNA"/>
</dbReference>
<protein>
    <submittedName>
        <fullName evidence="2">Uncharacterized protein</fullName>
    </submittedName>
</protein>